<evidence type="ECO:0008006" key="3">
    <source>
        <dbReference type="Google" id="ProtNLM"/>
    </source>
</evidence>
<evidence type="ECO:0000313" key="2">
    <source>
        <dbReference type="Proteomes" id="UP001190700"/>
    </source>
</evidence>
<gene>
    <name evidence="1" type="ORF">CYMTET_3608</name>
</gene>
<dbReference type="EMBL" id="LGRX02000300">
    <property type="protein sequence ID" value="KAK3288941.1"/>
    <property type="molecule type" value="Genomic_DNA"/>
</dbReference>
<organism evidence="1 2">
    <name type="scientific">Cymbomonas tetramitiformis</name>
    <dbReference type="NCBI Taxonomy" id="36881"/>
    <lineage>
        <taxon>Eukaryota</taxon>
        <taxon>Viridiplantae</taxon>
        <taxon>Chlorophyta</taxon>
        <taxon>Pyramimonadophyceae</taxon>
        <taxon>Pyramimonadales</taxon>
        <taxon>Pyramimonadaceae</taxon>
        <taxon>Cymbomonas</taxon>
    </lineage>
</organism>
<protein>
    <recommendedName>
        <fullName evidence="3">SWIM-type domain-containing protein</fullName>
    </recommendedName>
</protein>
<evidence type="ECO:0000313" key="1">
    <source>
        <dbReference type="EMBL" id="KAK3288941.1"/>
    </source>
</evidence>
<proteinExistence type="predicted"/>
<sequence length="1133" mass="127005">MSEEGGVPKKSIEFFFNHPDGRCLWRPVRVLYVRAEPFVLHEDVCAAFGFEPEAGLAISKIYENDFTCDQELYLVNTDYSYIALGCLPDEEEQPAEDTTPLLTPPTKNPQDVIDLCESPTKGSFHTPLSLSPASVIETPVANLSKTAFKYADAFPEGTVFSATVPADVDGDVTYGCHFEENFEKDERGVSLSSLPYFQVNRSWRHATRWTFKTVTDKWTALKATSVVRKMRCLGEGVCENVECGFNKIHSKKFAEKVSRKNPGLAPTCSKCTEVTTLKPCAASALIIRGDLPDKGHLLLFKHIGKHTCSPLSKKGKTVPSESVANAIKEALPGFGDASAEKIRVGAVSNVFNKMLTGQDNTTLADVLTLAAEVQDPRVLEYVVRESKSSTYQPAKDINVEIRALKTRLDELGLRALLFDRPPLQYFICPLDVPWSPAKVMLLMDRHLGEPPFKGQMAFSDGSHKTQRDKVVEKVCAVIPLIGLVKLAVNTLPYGERGNDEAEMWRAVDYACRTYAWEHEEFKHYLDEKNWPESNGQVIFRPGGFVRDAAGGPWIGLRMNYNITVHPIESRKNFRVRDHLTGKCLEVDCDMHVAKDLGAHCKKLSNKFDSNCFNKLWSDWWKALSPGAVITSRDRLESFIESQDSKDVLASLKGLYNFYSREAERVLHFFRDPQANLAESLNNKDNMALGRHLTVSESVRLEIVSFVSQCTKLIYLGEGGYEKRAVRVDAVFQDHREQQSAAKRARSYAGDIMETVREAYVNTPPVAMESRNHRADKKRTFPSRTHEVLEQASQPVILQARKVTVRGKVIFEFKIDPDPADDSLDFFWKAASKLNGDEHSAMLLLFLGKVSEHSPDRDGYRHSVLTLRPCGYADKTTKGHVTVLLDLFHHPDKMNVLWVKQPTPLLGPTGAVLGVLSRAFKVGAFRTAQSNVVFGHTDMVSRNKIVTCDCSYFQKQLEHRIRDKSIHWCKHVCFLLMKAGFLPGHAFYYQAGFTTNEMDLILSALEFVTIDTRHNNLELDEWVLQKGSTVNATCAASYSKSGCTTQKESGGRQPILPPKVPRVVVQGKKRLGVGEDETWVTQKIQFCPVKKCVFCILPKWFKVSRPPADGTIVALDGVEVTREVRLKSGGLNFV</sequence>
<comment type="caution">
    <text evidence="1">The sequence shown here is derived from an EMBL/GenBank/DDBJ whole genome shotgun (WGS) entry which is preliminary data.</text>
</comment>
<name>A0AAE0H355_9CHLO</name>
<accession>A0AAE0H355</accession>
<dbReference type="AlphaFoldDB" id="A0AAE0H355"/>
<reference evidence="1 2" key="1">
    <citation type="journal article" date="2015" name="Genome Biol. Evol.">
        <title>Comparative Genomics of a Bacterivorous Green Alga Reveals Evolutionary Causalities and Consequences of Phago-Mixotrophic Mode of Nutrition.</title>
        <authorList>
            <person name="Burns J.A."/>
            <person name="Paasch A."/>
            <person name="Narechania A."/>
            <person name="Kim E."/>
        </authorList>
    </citation>
    <scope>NUCLEOTIDE SEQUENCE [LARGE SCALE GENOMIC DNA]</scope>
    <source>
        <strain evidence="1 2">PLY_AMNH</strain>
    </source>
</reference>
<dbReference type="Proteomes" id="UP001190700">
    <property type="component" value="Unassembled WGS sequence"/>
</dbReference>
<keyword evidence="2" id="KW-1185">Reference proteome</keyword>